<gene>
    <name evidence="3" type="ORF">P0Y55_14975</name>
</gene>
<evidence type="ECO:0000313" key="3">
    <source>
        <dbReference type="EMBL" id="WEK53850.1"/>
    </source>
</evidence>
<name>A0AA95EUS8_9BACL</name>
<dbReference type="InterPro" id="IPR036582">
    <property type="entry name" value="Mao_N_sf"/>
</dbReference>
<keyword evidence="4" id="KW-1185">Reference proteome</keyword>
<reference evidence="3" key="1">
    <citation type="submission" date="2023-03" db="EMBL/GenBank/DDBJ databases">
        <title>Andean soil-derived lignocellulolytic bacterial consortium as a source of novel taxa and putative plastic-active enzymes.</title>
        <authorList>
            <person name="Diaz-Garcia L."/>
            <person name="Chuvochina M."/>
            <person name="Feuerriegel G."/>
            <person name="Bunk B."/>
            <person name="Sproer C."/>
            <person name="Streit W.R."/>
            <person name="Rodriguez L.M."/>
            <person name="Overmann J."/>
            <person name="Jimenez D.J."/>
        </authorList>
    </citation>
    <scope>NUCLEOTIDE SEQUENCE</scope>
    <source>
        <strain evidence="3">MAG 2441</strain>
    </source>
</reference>
<keyword evidence="1" id="KW-0732">Signal</keyword>
<organism evidence="3 4">
    <name type="scientific">Candidatus Cohnella colombiensis</name>
    <dbReference type="NCBI Taxonomy" id="3121368"/>
    <lineage>
        <taxon>Bacteria</taxon>
        <taxon>Bacillati</taxon>
        <taxon>Bacillota</taxon>
        <taxon>Bacilli</taxon>
        <taxon>Bacillales</taxon>
        <taxon>Paenibacillaceae</taxon>
        <taxon>Cohnella</taxon>
    </lineage>
</organism>
<evidence type="ECO:0000313" key="4">
    <source>
        <dbReference type="Proteomes" id="UP001178662"/>
    </source>
</evidence>
<protein>
    <submittedName>
        <fullName evidence="3">Stalk domain-containing protein</fullName>
    </submittedName>
</protein>
<dbReference type="AlphaFoldDB" id="A0AA95EUS8"/>
<feature type="signal peptide" evidence="1">
    <location>
        <begin position="1"/>
        <end position="29"/>
    </location>
</feature>
<dbReference type="SUPFAM" id="SSF55383">
    <property type="entry name" value="Copper amine oxidase, domain N"/>
    <property type="match status" value="1"/>
</dbReference>
<evidence type="ECO:0000259" key="2">
    <source>
        <dbReference type="Pfam" id="PF07833"/>
    </source>
</evidence>
<dbReference type="Pfam" id="PF07833">
    <property type="entry name" value="Cu_amine_oxidN1"/>
    <property type="match status" value="1"/>
</dbReference>
<dbReference type="Gene3D" id="3.30.457.10">
    <property type="entry name" value="Copper amine oxidase-like, N-terminal domain"/>
    <property type="match status" value="1"/>
</dbReference>
<dbReference type="InterPro" id="IPR012854">
    <property type="entry name" value="Cu_amine_oxidase-like_N"/>
</dbReference>
<feature type="domain" description="Copper amine oxidase-like N-terminal" evidence="2">
    <location>
        <begin position="51"/>
        <end position="154"/>
    </location>
</feature>
<dbReference type="Proteomes" id="UP001178662">
    <property type="component" value="Chromosome"/>
</dbReference>
<dbReference type="EMBL" id="CP119317">
    <property type="protein sequence ID" value="WEK53850.1"/>
    <property type="molecule type" value="Genomic_DNA"/>
</dbReference>
<accession>A0AA95EUS8</accession>
<proteinExistence type="predicted"/>
<evidence type="ECO:0000256" key="1">
    <source>
        <dbReference type="SAM" id="SignalP"/>
    </source>
</evidence>
<feature type="chain" id="PRO_5041727062" evidence="1">
    <location>
        <begin position="30"/>
        <end position="641"/>
    </location>
</feature>
<sequence>MSLINKRHHFFALFLAAILFIVTAIPTHAASASSSGDVVVRVKVGSTQMTINGEKLTIEAPFVSGGTTLVPISVFTNAKGFGAKVKLTGKSIQLTYQGHTIVVTKDDKAATMDGKKVTLVAAPVVKKGVTMVPVTAIAKAFGIKYSTDSSTKELVLSGAAAGSTTTSTNINTDAGKTQIGDSYFQWTINYPTGLIQEYQSSNGDVLVFRDIKKQFFLQIAVEDATELMTTEDIRAHLLRYVSKGETLVDKRTVTTATGTTYEKIVTKDKNGFFFEFRGTQTNKFLYTTIYGKTAANLAEFNAVGSILDSFKTSFNRSNKSIKDLTKIIDGFKVFLNSDFALAVSLPKDWKEDEESSYPYYEYEDAYMFMDVTSLEAGDTASAWAKRMTDRFEQLFAAEYGKIVEQKDITWNGVPAKVVKLRYSYDLTNWWEEYEVFAIKGNYRYYTEFAYPEKMASKKGVSFDQLINTMSVDFKFIESNFGLITDEYESKDRLTKVVQTNNDRGYQITVPKYWGKDEAKDEEGLEYYYFPGGLIFIGAMSDQGNPQAIISNISSNLQLRTNGSSLVKILSNSTVDFAGATATKIVVEDKSNVKVSPQVETWYLFSRNGHVYVVGGIYSLANGTPYVISQMEDALKSFTLTR</sequence>